<dbReference type="AlphaFoldDB" id="A0A967DYI2"/>
<protein>
    <submittedName>
        <fullName evidence="2">DUF3810 domain-containing protein</fullName>
    </submittedName>
</protein>
<proteinExistence type="predicted"/>
<evidence type="ECO:0000313" key="3">
    <source>
        <dbReference type="Proteomes" id="UP000643701"/>
    </source>
</evidence>
<feature type="transmembrane region" description="Helical" evidence="1">
    <location>
        <begin position="97"/>
        <end position="116"/>
    </location>
</feature>
<feature type="transmembrane region" description="Helical" evidence="1">
    <location>
        <begin position="20"/>
        <end position="40"/>
    </location>
</feature>
<keyword evidence="1" id="KW-1133">Transmembrane helix</keyword>
<organism evidence="2 3">
    <name type="scientific">Psychroflexus maritimus</name>
    <dbReference type="NCBI Taxonomy" id="2714865"/>
    <lineage>
        <taxon>Bacteria</taxon>
        <taxon>Pseudomonadati</taxon>
        <taxon>Bacteroidota</taxon>
        <taxon>Flavobacteriia</taxon>
        <taxon>Flavobacteriales</taxon>
        <taxon>Flavobacteriaceae</taxon>
        <taxon>Psychroflexus</taxon>
    </lineage>
</organism>
<comment type="caution">
    <text evidence="2">The sequence shown here is derived from an EMBL/GenBank/DDBJ whole genome shotgun (WGS) entry which is preliminary data.</text>
</comment>
<dbReference type="EMBL" id="JAANAS010000044">
    <property type="protein sequence ID" value="NGZ89840.1"/>
    <property type="molecule type" value="Genomic_DNA"/>
</dbReference>
<dbReference type="Proteomes" id="UP000643701">
    <property type="component" value="Unassembled WGS sequence"/>
</dbReference>
<evidence type="ECO:0000313" key="2">
    <source>
        <dbReference type="EMBL" id="NGZ89840.1"/>
    </source>
</evidence>
<reference evidence="2" key="1">
    <citation type="submission" date="2020-03" db="EMBL/GenBank/DDBJ databases">
        <title>Psychroflexus Maritimus sp. nov., isolate from marine sediment.</title>
        <authorList>
            <person name="Zhong Y.-L."/>
        </authorList>
    </citation>
    <scope>NUCLEOTIDE SEQUENCE</scope>
    <source>
        <strain evidence="2">C1</strain>
    </source>
</reference>
<dbReference type="InterPro" id="IPR024294">
    <property type="entry name" value="DUF3810"/>
</dbReference>
<keyword evidence="1" id="KW-0472">Membrane</keyword>
<sequence>MNSNKKTNNQIKLSKATKGWAVLFPLWIVLIQVLSLFPQLVEKIYSNGLYRYIRNLSFWITNWTSISLGDLFYIGFFSVLIFKLFRFTKKTRKLRFYLVYLLSTVSKIYFFFHLFWGMNYYRIDLNEKLNLDKEYTQEEFFDFLDETLVYSNELHLQLTKNDSIPVEFNYEDENLKSVVNNKILEVAKAHKIVVPIQPKIKGSLFSVPLTYAGFSGYVNPFTNESQYNNKIIDYKKPVTIVHEIAHQMGYAKENEANFVAYLVLLNSKKSDFKYAASTSILRHLLSHLYRSNRVMFEEYKACINFGIRENYKESQQFWDQYNNPVEPLLKQFYSSYLNINNQPEGMKSYSYVTNLLINYNKKNALYN</sequence>
<accession>A0A967DYI2</accession>
<keyword evidence="1" id="KW-0812">Transmembrane</keyword>
<feature type="transmembrane region" description="Helical" evidence="1">
    <location>
        <begin position="60"/>
        <end position="85"/>
    </location>
</feature>
<gene>
    <name evidence="2" type="ORF">G7034_06195</name>
</gene>
<evidence type="ECO:0000256" key="1">
    <source>
        <dbReference type="SAM" id="Phobius"/>
    </source>
</evidence>
<dbReference type="Pfam" id="PF12725">
    <property type="entry name" value="DUF3810"/>
    <property type="match status" value="1"/>
</dbReference>
<keyword evidence="3" id="KW-1185">Reference proteome</keyword>
<name>A0A967DYI2_9FLAO</name>
<dbReference type="RefSeq" id="WP_166400101.1">
    <property type="nucleotide sequence ID" value="NZ_JAANAS010000044.1"/>
</dbReference>